<dbReference type="CDD" id="cd00957">
    <property type="entry name" value="Transaldolase_TalAB"/>
    <property type="match status" value="1"/>
</dbReference>
<evidence type="ECO:0000313" key="8">
    <source>
        <dbReference type="Proteomes" id="UP000694924"/>
    </source>
</evidence>
<comment type="pathway">
    <text evidence="1 7">Carbohydrate degradation; pentose phosphate pathway; D-glyceraldehyde 3-phosphate and beta-D-fructose 6-phosphate from D-ribose 5-phosphate and D-xylulose 5-phosphate (non-oxidative stage): step 2/3.</text>
</comment>
<dbReference type="EC" id="2.2.1.2" evidence="3 7"/>
<dbReference type="RefSeq" id="XP_015172510.1">
    <property type="nucleotide sequence ID" value="XM_015317024.1"/>
</dbReference>
<organism evidence="8 9">
    <name type="scientific">Polistes dominula</name>
    <name type="common">European paper wasp</name>
    <name type="synonym">Vespa dominula</name>
    <dbReference type="NCBI Taxonomy" id="743375"/>
    <lineage>
        <taxon>Eukaryota</taxon>
        <taxon>Metazoa</taxon>
        <taxon>Ecdysozoa</taxon>
        <taxon>Arthropoda</taxon>
        <taxon>Hexapoda</taxon>
        <taxon>Insecta</taxon>
        <taxon>Pterygota</taxon>
        <taxon>Neoptera</taxon>
        <taxon>Endopterygota</taxon>
        <taxon>Hymenoptera</taxon>
        <taxon>Apocrita</taxon>
        <taxon>Aculeata</taxon>
        <taxon>Vespoidea</taxon>
        <taxon>Vespidae</taxon>
        <taxon>Polistinae</taxon>
        <taxon>Polistini</taxon>
        <taxon>Polistes</taxon>
    </lineage>
</organism>
<comment type="catalytic activity">
    <reaction evidence="7">
        <text>D-sedoheptulose 7-phosphate + D-glyceraldehyde 3-phosphate = D-erythrose 4-phosphate + beta-D-fructose 6-phosphate</text>
        <dbReference type="Rhea" id="RHEA:17053"/>
        <dbReference type="ChEBI" id="CHEBI:16897"/>
        <dbReference type="ChEBI" id="CHEBI:57483"/>
        <dbReference type="ChEBI" id="CHEBI:57634"/>
        <dbReference type="ChEBI" id="CHEBI:59776"/>
        <dbReference type="EC" id="2.2.1.2"/>
    </reaction>
</comment>
<keyword evidence="8" id="KW-1185">Reference proteome</keyword>
<gene>
    <name evidence="9" type="primary">LOC107064376</name>
</gene>
<comment type="function">
    <text evidence="7">Catalyzes the rate-limiting step of the non-oxidative phase in the pentose phosphate pathway. Catalyzes the reversible conversion of sedheptulose-7-phosphate and D-glyceraldehyde 3-phosphate into erythrose-4-phosphate and beta-D-fructose 6-phosphate.</text>
</comment>
<dbReference type="Proteomes" id="UP000694924">
    <property type="component" value="Unplaced"/>
</dbReference>
<dbReference type="InterPro" id="IPR001585">
    <property type="entry name" value="TAL/FSA"/>
</dbReference>
<keyword evidence="6" id="KW-0704">Schiff base</keyword>
<evidence type="ECO:0000256" key="1">
    <source>
        <dbReference type="ARBA" id="ARBA00004857"/>
    </source>
</evidence>
<dbReference type="InterPro" id="IPR004730">
    <property type="entry name" value="Transaldolase_1"/>
</dbReference>
<evidence type="ECO:0000256" key="2">
    <source>
        <dbReference type="ARBA" id="ARBA00008012"/>
    </source>
</evidence>
<dbReference type="Gene3D" id="3.20.20.70">
    <property type="entry name" value="Aldolase class I"/>
    <property type="match status" value="1"/>
</dbReference>
<name>A0ABM1HX23_POLDO</name>
<reference evidence="9" key="1">
    <citation type="submission" date="2025-08" db="UniProtKB">
        <authorList>
            <consortium name="RefSeq"/>
        </authorList>
    </citation>
    <scope>IDENTIFICATION</scope>
    <source>
        <tissue evidence="9">Whole body</tissue>
    </source>
</reference>
<dbReference type="InterPro" id="IPR013785">
    <property type="entry name" value="Aldolase_TIM"/>
</dbReference>
<dbReference type="HAMAP" id="MF_00492">
    <property type="entry name" value="Transaldolase_1"/>
    <property type="match status" value="1"/>
</dbReference>
<dbReference type="NCBIfam" id="TIGR00874">
    <property type="entry name" value="talAB"/>
    <property type="match status" value="1"/>
</dbReference>
<dbReference type="PANTHER" id="PTHR10683">
    <property type="entry name" value="TRANSALDOLASE"/>
    <property type="match status" value="1"/>
</dbReference>
<protein>
    <recommendedName>
        <fullName evidence="3 7">Transaldolase</fullName>
        <ecNumber evidence="3 7">2.2.1.2</ecNumber>
    </recommendedName>
</protein>
<dbReference type="SUPFAM" id="SSF51569">
    <property type="entry name" value="Aldolase"/>
    <property type="match status" value="1"/>
</dbReference>
<dbReference type="PANTHER" id="PTHR10683:SF18">
    <property type="entry name" value="TRANSALDOLASE"/>
    <property type="match status" value="1"/>
</dbReference>
<evidence type="ECO:0000313" key="9">
    <source>
        <dbReference type="RefSeq" id="XP_015172510.1"/>
    </source>
</evidence>
<sequence>MITSRSIWQPRAPVEKFFNELKVYKSIDKMSEPQLKKVKMSSSLAQLKEMTTVVADTGDFEAMKQFKPTDATTNPSLILAAATQKKYAHLIDKAVHYGKKTGSTPEEQIEAALDLTCVLFGKEILNIIPGRVSTEVDARLSFNKDGSIEKAKKLIDLYEENGISKERVLIKLASTWEGIQAAKVLEEKYGIHCNLTLLFSFTQAVACAEAGVTLISPFVGRILDWYVEKTGIKSYEAKEDPGVLSVTKIYNYYKKFGYKTVVMGASFRNTGEIKQLAGCDFLTISPKLLEELEKSNEPIHKVLTEDAAKKSDLQKISLNEAKFRWLLNEDQMATDKLSEGIRKFAVDVRKLEKLLQDKLQA</sequence>
<evidence type="ECO:0000256" key="6">
    <source>
        <dbReference type="ARBA" id="ARBA00023270"/>
    </source>
</evidence>
<keyword evidence="5 7" id="KW-0570">Pentose shunt</keyword>
<evidence type="ECO:0000256" key="3">
    <source>
        <dbReference type="ARBA" id="ARBA00013151"/>
    </source>
</evidence>
<dbReference type="GeneID" id="107064376"/>
<dbReference type="PROSITE" id="PS01054">
    <property type="entry name" value="TRANSALDOLASE_1"/>
    <property type="match status" value="1"/>
</dbReference>
<evidence type="ECO:0000256" key="7">
    <source>
        <dbReference type="RuleBase" id="RU000501"/>
    </source>
</evidence>
<evidence type="ECO:0000256" key="5">
    <source>
        <dbReference type="ARBA" id="ARBA00023126"/>
    </source>
</evidence>
<keyword evidence="4 7" id="KW-0808">Transferase</keyword>
<dbReference type="Pfam" id="PF00923">
    <property type="entry name" value="TAL_FSA"/>
    <property type="match status" value="1"/>
</dbReference>
<evidence type="ECO:0000256" key="4">
    <source>
        <dbReference type="ARBA" id="ARBA00022679"/>
    </source>
</evidence>
<dbReference type="InterPro" id="IPR018225">
    <property type="entry name" value="Transaldolase_AS"/>
</dbReference>
<comment type="similarity">
    <text evidence="2">Belongs to the transaldolase family. Type 1 subfamily.</text>
</comment>
<accession>A0ABM1HX23</accession>
<proteinExistence type="inferred from homology"/>
<dbReference type="PROSITE" id="PS00958">
    <property type="entry name" value="TRANSALDOLASE_2"/>
    <property type="match status" value="1"/>
</dbReference>
<dbReference type="NCBIfam" id="NF009001">
    <property type="entry name" value="PRK12346.1"/>
    <property type="match status" value="1"/>
</dbReference>